<sequence>MTSDTDTPQARLRAYAATLEWHYEPIEDLADDLREHAKGQGLQVTGEEIGTIAAEIIVETQANNLLRAGYADEGEIVEELTELVEGAEVEYDPDAIERTVERLWAARLEEQRGWPEVTDNDRLERAFIRLWRSGIVAEENFTCCQTCGVSEIGGEVPEGTAMDGYAFFHQQDTESAVDGGPLLLAYGTFTDETDPAGATEIGERVVAALDAEGLRTEWDGSHKKRIEVTLNWRRRLPA</sequence>
<evidence type="ECO:0000259" key="1">
    <source>
        <dbReference type="Pfam" id="PF21831"/>
    </source>
</evidence>
<dbReference type="Proteomes" id="UP000614047">
    <property type="component" value="Unassembled WGS sequence"/>
</dbReference>
<comment type="caution">
    <text evidence="2">The sequence shown here is derived from an EMBL/GenBank/DDBJ whole genome shotgun (WGS) entry which is preliminary data.</text>
</comment>
<dbReference type="EMBL" id="JADOUA010000001">
    <property type="protein sequence ID" value="MBG6087292.1"/>
    <property type="molecule type" value="Genomic_DNA"/>
</dbReference>
<keyword evidence="3" id="KW-1185">Reference proteome</keyword>
<dbReference type="RefSeq" id="WP_197010179.1">
    <property type="nucleotide sequence ID" value="NZ_BAABES010000006.1"/>
</dbReference>
<accession>A0A931DDR6</accession>
<feature type="domain" description="DUF6891" evidence="1">
    <location>
        <begin position="58"/>
        <end position="236"/>
    </location>
</feature>
<gene>
    <name evidence="2" type="ORF">IW256_001405</name>
</gene>
<dbReference type="AlphaFoldDB" id="A0A931DDR6"/>
<evidence type="ECO:0000313" key="3">
    <source>
        <dbReference type="Proteomes" id="UP000614047"/>
    </source>
</evidence>
<organism evidence="2 3">
    <name type="scientific">Actinomadura viridis</name>
    <dbReference type="NCBI Taxonomy" id="58110"/>
    <lineage>
        <taxon>Bacteria</taxon>
        <taxon>Bacillati</taxon>
        <taxon>Actinomycetota</taxon>
        <taxon>Actinomycetes</taxon>
        <taxon>Streptosporangiales</taxon>
        <taxon>Thermomonosporaceae</taxon>
        <taxon>Actinomadura</taxon>
    </lineage>
</organism>
<dbReference type="Pfam" id="PF21831">
    <property type="entry name" value="DUF6891"/>
    <property type="match status" value="1"/>
</dbReference>
<dbReference type="InterPro" id="IPR054186">
    <property type="entry name" value="DUF6891"/>
</dbReference>
<protein>
    <recommendedName>
        <fullName evidence="1">DUF6891 domain-containing protein</fullName>
    </recommendedName>
</protein>
<proteinExistence type="predicted"/>
<reference evidence="2" key="1">
    <citation type="submission" date="2020-11" db="EMBL/GenBank/DDBJ databases">
        <title>Sequencing the genomes of 1000 actinobacteria strains.</title>
        <authorList>
            <person name="Klenk H.-P."/>
        </authorList>
    </citation>
    <scope>NUCLEOTIDE SEQUENCE</scope>
    <source>
        <strain evidence="2">DSM 43175</strain>
    </source>
</reference>
<evidence type="ECO:0000313" key="2">
    <source>
        <dbReference type="EMBL" id="MBG6087292.1"/>
    </source>
</evidence>
<name>A0A931DDR6_9ACTN</name>